<feature type="transmembrane region" description="Helical" evidence="1">
    <location>
        <begin position="419"/>
        <end position="437"/>
    </location>
</feature>
<feature type="transmembrane region" description="Helical" evidence="1">
    <location>
        <begin position="30"/>
        <end position="48"/>
    </location>
</feature>
<feature type="transmembrane region" description="Helical" evidence="1">
    <location>
        <begin position="303"/>
        <end position="322"/>
    </location>
</feature>
<keyword evidence="1" id="KW-0812">Transmembrane</keyword>
<feature type="transmembrane region" description="Helical" evidence="1">
    <location>
        <begin position="449"/>
        <end position="468"/>
    </location>
</feature>
<feature type="transmembrane region" description="Helical" evidence="1">
    <location>
        <begin position="263"/>
        <end position="283"/>
    </location>
</feature>
<accession>A0AAN4VWH6</accession>
<proteinExistence type="predicted"/>
<protein>
    <submittedName>
        <fullName evidence="2">Aminobenzoyl-glutamate transporter</fullName>
    </submittedName>
</protein>
<evidence type="ECO:0000313" key="3">
    <source>
        <dbReference type="Proteomes" id="UP001310022"/>
    </source>
</evidence>
<feature type="transmembrane region" description="Helical" evidence="1">
    <location>
        <begin position="85"/>
        <end position="104"/>
    </location>
</feature>
<feature type="transmembrane region" description="Helical" evidence="1">
    <location>
        <begin position="143"/>
        <end position="160"/>
    </location>
</feature>
<dbReference type="AlphaFoldDB" id="A0AAN4VWH6"/>
<dbReference type="Pfam" id="PF03806">
    <property type="entry name" value="ABG_transport"/>
    <property type="match status" value="1"/>
</dbReference>
<dbReference type="GO" id="GO:0015558">
    <property type="term" value="F:secondary active p-aminobenzoyl-glutamate transmembrane transporter activity"/>
    <property type="evidence" value="ECO:0007669"/>
    <property type="project" value="InterPro"/>
</dbReference>
<dbReference type="RefSeq" id="WP_338236859.1">
    <property type="nucleotide sequence ID" value="NZ_BQKE01000001.1"/>
</dbReference>
<name>A0AAN4VWH6_9BACT</name>
<feature type="transmembrane region" description="Helical" evidence="1">
    <location>
        <begin position="343"/>
        <end position="362"/>
    </location>
</feature>
<dbReference type="EMBL" id="BQKE01000001">
    <property type="protein sequence ID" value="GJM61281.1"/>
    <property type="molecule type" value="Genomic_DNA"/>
</dbReference>
<sequence length="526" mass="56087">MAQQASKKGGLVNSFLGTIEKVGNALPHPASLFAILAFMVIILSGIMAELDFIAKNPTTNEIIEPFSLLSVEGLHMMLTNMVKNFTGFAPLGVVLVAMLGIGIAEGSGLIGALIRLLVVRSPKSIITFVVVFAGIISNTASEVGYVLLVPLAAIIFHAFGKHPLAGLAAAFAGVSGGYSANLLLGTIDPLLSGLSEEAAQIIDPTYTVNPAANYYFMFVSTFFIALAGTFVTEKIVIPRLGEYKGDAEKEEVKPLSPAEKKGLRYATLVSIAWLAIILVGIIPEEGFLRGANGDVLRSPLMKGIVSFIFLIAATCGIAYGKGAGTIKNDADIMNGMGESMKTMGIYIVLVFFAAQFVAYFKWTNLGMIVAVKGAEFLQGIVGTADGETTSMVAKIPLMIGFIFITALINLVMGSASAKWTLMAPVFIPMFMLIGLSPELTQVVYRIGDSVTNIISPMMSYFALIVAFMQKYDKNAGIGTIISTMLPYTIVFMLVWTALLVVWMLFAVPIGPDAPLIYSLPQNIPVQ</sequence>
<dbReference type="PANTHER" id="PTHR30282">
    <property type="entry name" value="P-AMINOBENZOYL GLUTAMATE TRANSPORTER"/>
    <property type="match status" value="1"/>
</dbReference>
<gene>
    <name evidence="2" type="primary">abgT</name>
    <name evidence="2" type="ORF">PEDI_18330</name>
</gene>
<keyword evidence="1" id="KW-0472">Membrane</keyword>
<dbReference type="InterPro" id="IPR004697">
    <property type="entry name" value="AbgT"/>
</dbReference>
<feature type="transmembrane region" description="Helical" evidence="1">
    <location>
        <begin position="214"/>
        <end position="232"/>
    </location>
</feature>
<keyword evidence="3" id="KW-1185">Reference proteome</keyword>
<dbReference type="GO" id="GO:1902604">
    <property type="term" value="P:p-aminobenzoyl-glutamate transmembrane transport"/>
    <property type="evidence" value="ECO:0007669"/>
    <property type="project" value="InterPro"/>
</dbReference>
<evidence type="ECO:0000256" key="1">
    <source>
        <dbReference type="SAM" id="Phobius"/>
    </source>
</evidence>
<comment type="caution">
    <text evidence="2">The sequence shown here is derived from an EMBL/GenBank/DDBJ whole genome shotgun (WGS) entry which is preliminary data.</text>
</comment>
<organism evidence="2 3">
    <name type="scientific">Persicobacter diffluens</name>
    <dbReference type="NCBI Taxonomy" id="981"/>
    <lineage>
        <taxon>Bacteria</taxon>
        <taxon>Pseudomonadati</taxon>
        <taxon>Bacteroidota</taxon>
        <taxon>Cytophagia</taxon>
        <taxon>Cytophagales</taxon>
        <taxon>Persicobacteraceae</taxon>
        <taxon>Persicobacter</taxon>
    </lineage>
</organism>
<reference evidence="2 3" key="1">
    <citation type="submission" date="2021-12" db="EMBL/GenBank/DDBJ databases">
        <title>Genome sequencing of bacteria with rrn-lacking chromosome and rrn-plasmid.</title>
        <authorList>
            <person name="Anda M."/>
            <person name="Iwasaki W."/>
        </authorList>
    </citation>
    <scope>NUCLEOTIDE SEQUENCE [LARGE SCALE GENOMIC DNA]</scope>
    <source>
        <strain evidence="2 3">NBRC 15940</strain>
    </source>
</reference>
<dbReference type="Proteomes" id="UP001310022">
    <property type="component" value="Unassembled WGS sequence"/>
</dbReference>
<feature type="transmembrane region" description="Helical" evidence="1">
    <location>
        <begin position="480"/>
        <end position="505"/>
    </location>
</feature>
<keyword evidence="1" id="KW-1133">Transmembrane helix</keyword>
<feature type="transmembrane region" description="Helical" evidence="1">
    <location>
        <begin position="395"/>
        <end position="412"/>
    </location>
</feature>
<feature type="transmembrane region" description="Helical" evidence="1">
    <location>
        <begin position="116"/>
        <end position="137"/>
    </location>
</feature>
<feature type="transmembrane region" description="Helical" evidence="1">
    <location>
        <begin position="167"/>
        <end position="187"/>
    </location>
</feature>
<dbReference type="PANTHER" id="PTHR30282:SF0">
    <property type="entry name" value="P-AMINOBENZOYL-GLUTAMATE TRANSPORT PROTEIN"/>
    <property type="match status" value="1"/>
</dbReference>
<evidence type="ECO:0000313" key="2">
    <source>
        <dbReference type="EMBL" id="GJM61281.1"/>
    </source>
</evidence>